<accession>A0ACC1TD03</accession>
<dbReference type="EMBL" id="JANHOG010000074">
    <property type="protein sequence ID" value="KAJ3558657.1"/>
    <property type="molecule type" value="Genomic_DNA"/>
</dbReference>
<protein>
    <submittedName>
        <fullName evidence="1">Uncharacterized protein</fullName>
    </submittedName>
</protein>
<dbReference type="Proteomes" id="UP001148662">
    <property type="component" value="Unassembled WGS sequence"/>
</dbReference>
<proteinExistence type="predicted"/>
<organism evidence="1 2">
    <name type="scientific">Phlebia brevispora</name>
    <dbReference type="NCBI Taxonomy" id="194682"/>
    <lineage>
        <taxon>Eukaryota</taxon>
        <taxon>Fungi</taxon>
        <taxon>Dikarya</taxon>
        <taxon>Basidiomycota</taxon>
        <taxon>Agaricomycotina</taxon>
        <taxon>Agaricomycetes</taxon>
        <taxon>Polyporales</taxon>
        <taxon>Meruliaceae</taxon>
        <taxon>Phlebia</taxon>
    </lineage>
</organism>
<name>A0ACC1TD03_9APHY</name>
<keyword evidence="2" id="KW-1185">Reference proteome</keyword>
<evidence type="ECO:0000313" key="2">
    <source>
        <dbReference type="Proteomes" id="UP001148662"/>
    </source>
</evidence>
<evidence type="ECO:0000313" key="1">
    <source>
        <dbReference type="EMBL" id="KAJ3558657.1"/>
    </source>
</evidence>
<comment type="caution">
    <text evidence="1">The sequence shown here is derived from an EMBL/GenBank/DDBJ whole genome shotgun (WGS) entry which is preliminary data.</text>
</comment>
<reference evidence="1" key="1">
    <citation type="submission" date="2022-07" db="EMBL/GenBank/DDBJ databases">
        <title>Genome Sequence of Phlebia brevispora.</title>
        <authorList>
            <person name="Buettner E."/>
        </authorList>
    </citation>
    <scope>NUCLEOTIDE SEQUENCE</scope>
    <source>
        <strain evidence="1">MPL23</strain>
    </source>
</reference>
<sequence>MAAIAAFLFIRHLIPLTLKDMSRPNLPGFRTLFPEFVPKQTASSTDSKKATEHSPANSKQGEGNHRFGNSDPAVSSANAAYPANSRLATHPVVQATTGYPAGQPIQSHPGHQSPSRNSPTSPRQQGASRGNTHGFRPYVCPLCDKSFSRPSALDTHMNSHTGDKPFVCDFEGCDKHFTTKSNMRRHSHVHTTSDGTPHPSGTAALFNQASHTPNAGHQH</sequence>
<gene>
    <name evidence="1" type="ORF">NM688_g790</name>
</gene>